<comment type="catalytic activity">
    <reaction evidence="13">
        <text>N(6)-L-threonylcarbamoyladenosine(37) in tRNA + (sulfur carrier)-SH + AH2 + 2 S-adenosyl-L-methionine = 2-methylsulfanyl-N(6)-L-threonylcarbamoyladenosine(37) in tRNA + (sulfur carrier)-H + 5'-deoxyadenosine + L-methionine + A + S-adenosyl-L-homocysteine + 2 H(+)</text>
        <dbReference type="Rhea" id="RHEA:37075"/>
        <dbReference type="Rhea" id="RHEA-COMP:10163"/>
        <dbReference type="Rhea" id="RHEA-COMP:11092"/>
        <dbReference type="Rhea" id="RHEA-COMP:14737"/>
        <dbReference type="Rhea" id="RHEA-COMP:14739"/>
        <dbReference type="ChEBI" id="CHEBI:13193"/>
        <dbReference type="ChEBI" id="CHEBI:15378"/>
        <dbReference type="ChEBI" id="CHEBI:17319"/>
        <dbReference type="ChEBI" id="CHEBI:17499"/>
        <dbReference type="ChEBI" id="CHEBI:29917"/>
        <dbReference type="ChEBI" id="CHEBI:57844"/>
        <dbReference type="ChEBI" id="CHEBI:57856"/>
        <dbReference type="ChEBI" id="CHEBI:59789"/>
        <dbReference type="ChEBI" id="CHEBI:64428"/>
        <dbReference type="ChEBI" id="CHEBI:74418"/>
        <dbReference type="ChEBI" id="CHEBI:74420"/>
        <dbReference type="EC" id="2.8.4.5"/>
    </reaction>
</comment>
<dbReference type="Pfam" id="PF04055">
    <property type="entry name" value="Radical_SAM"/>
    <property type="match status" value="1"/>
</dbReference>
<dbReference type="GO" id="GO:0046872">
    <property type="term" value="F:metal ion binding"/>
    <property type="evidence" value="ECO:0007669"/>
    <property type="project" value="UniProtKB-KW"/>
</dbReference>
<comment type="cofactor">
    <cofactor evidence="1">
        <name>[4Fe-4S] cluster</name>
        <dbReference type="ChEBI" id="CHEBI:49883"/>
    </cofactor>
</comment>
<dbReference type="PROSITE" id="PS51918">
    <property type="entry name" value="RADICAL_SAM"/>
    <property type="match status" value="1"/>
</dbReference>
<name>A0A1R1MMX8_9BACT</name>
<dbReference type="InterPro" id="IPR058240">
    <property type="entry name" value="rSAM_sf"/>
</dbReference>
<feature type="domain" description="Radical SAM core" evidence="17">
    <location>
        <begin position="135"/>
        <end position="365"/>
    </location>
</feature>
<evidence type="ECO:0000256" key="7">
    <source>
        <dbReference type="ARBA" id="ARBA00022691"/>
    </source>
</evidence>
<dbReference type="NCBIfam" id="TIGR01579">
    <property type="entry name" value="MiaB-like-C"/>
    <property type="match status" value="1"/>
</dbReference>
<dbReference type="Gene3D" id="3.80.30.20">
    <property type="entry name" value="tm_1862 like domain"/>
    <property type="match status" value="1"/>
</dbReference>
<evidence type="ECO:0000256" key="12">
    <source>
        <dbReference type="ARBA" id="ARBA00031213"/>
    </source>
</evidence>
<evidence type="ECO:0000259" key="16">
    <source>
        <dbReference type="PROSITE" id="PS51449"/>
    </source>
</evidence>
<dbReference type="Pfam" id="PF00919">
    <property type="entry name" value="UPF0004"/>
    <property type="match status" value="1"/>
</dbReference>
<dbReference type="PANTHER" id="PTHR11918:SF45">
    <property type="entry name" value="THREONYLCARBAMOYLADENOSINE TRNA METHYLTHIOTRANSFERASE"/>
    <property type="match status" value="1"/>
</dbReference>
<evidence type="ECO:0000256" key="6">
    <source>
        <dbReference type="ARBA" id="ARBA00022679"/>
    </source>
</evidence>
<organism evidence="18 19">
    <name type="scientific">Desulfurobacterium indicum</name>
    <dbReference type="NCBI Taxonomy" id="1914305"/>
    <lineage>
        <taxon>Bacteria</taxon>
        <taxon>Pseudomonadati</taxon>
        <taxon>Aquificota</taxon>
        <taxon>Aquificia</taxon>
        <taxon>Desulfurobacteriales</taxon>
        <taxon>Desulfurobacteriaceae</taxon>
        <taxon>Desulfurobacterium</taxon>
    </lineage>
</organism>
<protein>
    <recommendedName>
        <fullName evidence="15">Threonylcarbamoyladenosine tRNA methylthiotransferase MtaB</fullName>
        <ecNumber evidence="3">2.8.4.5</ecNumber>
    </recommendedName>
    <alternativeName>
        <fullName evidence="12">tRNA-t(6)A37 methylthiotransferase</fullName>
    </alternativeName>
</protein>
<keyword evidence="5" id="KW-0963">Cytoplasm</keyword>
<dbReference type="FunFam" id="3.40.50.12160:FF:000004">
    <property type="entry name" value="Threonylcarbamoyladenosine tRNA methylthiotransferase MtaB"/>
    <property type="match status" value="1"/>
</dbReference>
<dbReference type="SFLD" id="SFLDG01061">
    <property type="entry name" value="methylthiotransferase"/>
    <property type="match status" value="1"/>
</dbReference>
<dbReference type="InterPro" id="IPR005839">
    <property type="entry name" value="Methylthiotransferase"/>
</dbReference>
<keyword evidence="9" id="KW-0479">Metal-binding</keyword>
<evidence type="ECO:0000313" key="18">
    <source>
        <dbReference type="EMBL" id="OMH41178.1"/>
    </source>
</evidence>
<dbReference type="InterPro" id="IPR023404">
    <property type="entry name" value="rSAM_horseshoe"/>
</dbReference>
<comment type="similarity">
    <text evidence="14">Belongs to the methylthiotransferase family. MtaB subfamily.</text>
</comment>
<dbReference type="EC" id="2.8.4.5" evidence="3"/>
<evidence type="ECO:0000256" key="4">
    <source>
        <dbReference type="ARBA" id="ARBA00022485"/>
    </source>
</evidence>
<dbReference type="STRING" id="1914305.BLW93_01425"/>
<feature type="domain" description="MTTase N-terminal" evidence="16">
    <location>
        <begin position="2"/>
        <end position="114"/>
    </location>
</feature>
<keyword evidence="19" id="KW-1185">Reference proteome</keyword>
<accession>A0A1R1MMX8</accession>
<evidence type="ECO:0000256" key="2">
    <source>
        <dbReference type="ARBA" id="ARBA00002399"/>
    </source>
</evidence>
<keyword evidence="10" id="KW-0408">Iron</keyword>
<dbReference type="PROSITE" id="PS01278">
    <property type="entry name" value="MTTASE_RADICAL"/>
    <property type="match status" value="1"/>
</dbReference>
<evidence type="ECO:0000256" key="15">
    <source>
        <dbReference type="ARBA" id="ARBA00069898"/>
    </source>
</evidence>
<dbReference type="GO" id="GO:0051539">
    <property type="term" value="F:4 iron, 4 sulfur cluster binding"/>
    <property type="evidence" value="ECO:0007669"/>
    <property type="project" value="UniProtKB-KW"/>
</dbReference>
<gene>
    <name evidence="18" type="ORF">BLW93_01425</name>
</gene>
<comment type="caution">
    <text evidence="18">The sequence shown here is derived from an EMBL/GenBank/DDBJ whole genome shotgun (WGS) entry which is preliminary data.</text>
</comment>
<dbReference type="OrthoDB" id="9805215at2"/>
<evidence type="ECO:0000256" key="10">
    <source>
        <dbReference type="ARBA" id="ARBA00023004"/>
    </source>
</evidence>
<dbReference type="InterPro" id="IPR038135">
    <property type="entry name" value="Methylthiotransferase_N_sf"/>
</dbReference>
<dbReference type="SMART" id="SM00729">
    <property type="entry name" value="Elp3"/>
    <property type="match status" value="1"/>
</dbReference>
<dbReference type="PANTHER" id="PTHR11918">
    <property type="entry name" value="RADICAL SAM PROTEINS"/>
    <property type="match status" value="1"/>
</dbReference>
<dbReference type="EMBL" id="MOEN01000003">
    <property type="protein sequence ID" value="OMH41178.1"/>
    <property type="molecule type" value="Genomic_DNA"/>
</dbReference>
<proteinExistence type="inferred from homology"/>
<dbReference type="CDD" id="cd01335">
    <property type="entry name" value="Radical_SAM"/>
    <property type="match status" value="1"/>
</dbReference>
<dbReference type="FunFam" id="3.80.30.20:FF:000001">
    <property type="entry name" value="tRNA-2-methylthio-N(6)-dimethylallyladenosine synthase 2"/>
    <property type="match status" value="1"/>
</dbReference>
<dbReference type="InterPro" id="IPR020612">
    <property type="entry name" value="Methylthiotransferase_CS"/>
</dbReference>
<dbReference type="RefSeq" id="WP_076712335.1">
    <property type="nucleotide sequence ID" value="NZ_MOEN01000003.1"/>
</dbReference>
<dbReference type="SFLD" id="SFLDG01082">
    <property type="entry name" value="B12-binding_domain_containing"/>
    <property type="match status" value="1"/>
</dbReference>
<dbReference type="InterPro" id="IPR006638">
    <property type="entry name" value="Elp3/MiaA/NifB-like_rSAM"/>
</dbReference>
<dbReference type="InterPro" id="IPR006467">
    <property type="entry name" value="MiaB-like_bact"/>
</dbReference>
<dbReference type="InterPro" id="IPR007197">
    <property type="entry name" value="rSAM"/>
</dbReference>
<keyword evidence="11" id="KW-0411">Iron-sulfur</keyword>
<evidence type="ECO:0000256" key="13">
    <source>
        <dbReference type="ARBA" id="ARBA00051661"/>
    </source>
</evidence>
<dbReference type="PROSITE" id="PS51449">
    <property type="entry name" value="MTTASE_N"/>
    <property type="match status" value="1"/>
</dbReference>
<keyword evidence="4" id="KW-0004">4Fe-4S</keyword>
<evidence type="ECO:0000256" key="11">
    <source>
        <dbReference type="ARBA" id="ARBA00023014"/>
    </source>
</evidence>
<evidence type="ECO:0000256" key="1">
    <source>
        <dbReference type="ARBA" id="ARBA00001966"/>
    </source>
</evidence>
<dbReference type="AlphaFoldDB" id="A0A1R1MMX8"/>
<keyword evidence="7" id="KW-0949">S-adenosyl-L-methionine</keyword>
<evidence type="ECO:0000313" key="19">
    <source>
        <dbReference type="Proteomes" id="UP000187408"/>
    </source>
</evidence>
<evidence type="ECO:0000256" key="14">
    <source>
        <dbReference type="ARBA" id="ARBA00061574"/>
    </source>
</evidence>
<keyword evidence="8" id="KW-0819">tRNA processing</keyword>
<evidence type="ECO:0000256" key="9">
    <source>
        <dbReference type="ARBA" id="ARBA00022723"/>
    </source>
</evidence>
<evidence type="ECO:0000256" key="8">
    <source>
        <dbReference type="ARBA" id="ARBA00022694"/>
    </source>
</evidence>
<reference evidence="18 19" key="1">
    <citation type="submission" date="2016-10" db="EMBL/GenBank/DDBJ databases">
        <title>Genome sequence of a sulfur-reducing bacterium Desulfurobacterium indicum K6013.</title>
        <authorList>
            <person name="Cao J."/>
            <person name="Shao Z."/>
            <person name="Alain K."/>
            <person name="Jebbar M."/>
        </authorList>
    </citation>
    <scope>NUCLEOTIDE SEQUENCE [LARGE SCALE GENOMIC DNA]</scope>
    <source>
        <strain evidence="18 19">K6013</strain>
    </source>
</reference>
<dbReference type="SFLD" id="SFLDS00029">
    <property type="entry name" value="Radical_SAM"/>
    <property type="match status" value="1"/>
</dbReference>
<dbReference type="SUPFAM" id="SSF102114">
    <property type="entry name" value="Radical SAM enzymes"/>
    <property type="match status" value="1"/>
</dbReference>
<dbReference type="NCBIfam" id="TIGR00089">
    <property type="entry name" value="MiaB/RimO family radical SAM methylthiotransferase"/>
    <property type="match status" value="1"/>
</dbReference>
<evidence type="ECO:0000256" key="5">
    <source>
        <dbReference type="ARBA" id="ARBA00022490"/>
    </source>
</evidence>
<dbReference type="Gene3D" id="3.40.50.12160">
    <property type="entry name" value="Methylthiotransferase, N-terminal domain"/>
    <property type="match status" value="1"/>
</dbReference>
<keyword evidence="6 18" id="KW-0808">Transferase</keyword>
<dbReference type="GO" id="GO:0035598">
    <property type="term" value="F:tRNA (N(6)-L-threonylcarbamoyladenosine(37)-C(2))-methylthiotransferase activity"/>
    <property type="evidence" value="ECO:0007669"/>
    <property type="project" value="UniProtKB-EC"/>
</dbReference>
<dbReference type="InterPro" id="IPR013848">
    <property type="entry name" value="Methylthiotransferase_N"/>
</dbReference>
<sequence length="424" mass="47870">MKKVAFYTLGCKMNFHETAFMEEAFKKAGYTVVPFSEVADVYVINTCTVTASADAKSRKAIRRAKRINPESLVVVTGCYSEVYPEIVSSIKEADIVTGNVEKFRLVEIVERRTKGVFLKGTWNVTEFQPLMNADYGKKSRAFLKIQQGCESFCSYCIIPKARGRMLSEIPEKVIEHVEMLVNSGYVEIVLTGTHLGAYGKDLGNVTLADLLEKIVEIPGNFWIRLSSIEPQEFSDRLLEIVSSDKIAPHFHIPLQSGSEKILEKMGRKYTLSYYESLAFKLADLKKDVCIGTDVIVGFPGESDEDFQTMKKFIEALPFGYLHVFTYSPRKGTRAALLKDDVSQVEKKKRSRELLALSTEKNLQFRKQFKGKTLRAVALNRSDKNLVLTGNYIQIEVNKKPDSKFVDVMLKEVGKKREDNVGTLA</sequence>
<evidence type="ECO:0000256" key="3">
    <source>
        <dbReference type="ARBA" id="ARBA00013273"/>
    </source>
</evidence>
<comment type="function">
    <text evidence="2">Catalyzes the methylthiolation of N6-threonylcarbamoyladenosine (t(6)A), leading to the formation of 2-methylthio-N6-threonylcarbamoyladenosine (ms(2)t(6)A) at position 37 in tRNAs that read codons beginning with adenine.</text>
</comment>
<evidence type="ECO:0000259" key="17">
    <source>
        <dbReference type="PROSITE" id="PS51918"/>
    </source>
</evidence>
<dbReference type="Proteomes" id="UP000187408">
    <property type="component" value="Unassembled WGS sequence"/>
</dbReference>